<evidence type="ECO:0000313" key="3">
    <source>
        <dbReference type="Proteomes" id="UP000010552"/>
    </source>
</evidence>
<feature type="region of interest" description="Disordered" evidence="1">
    <location>
        <begin position="113"/>
        <end position="182"/>
    </location>
</feature>
<evidence type="ECO:0000313" key="2">
    <source>
        <dbReference type="EMBL" id="ELK10382.1"/>
    </source>
</evidence>
<dbReference type="Proteomes" id="UP000010552">
    <property type="component" value="Unassembled WGS sequence"/>
</dbReference>
<evidence type="ECO:0000256" key="1">
    <source>
        <dbReference type="SAM" id="MobiDB-lite"/>
    </source>
</evidence>
<reference evidence="3" key="1">
    <citation type="journal article" date="2013" name="Science">
        <title>Comparative analysis of bat genomes provides insight into the evolution of flight and immunity.</title>
        <authorList>
            <person name="Zhang G."/>
            <person name="Cowled C."/>
            <person name="Shi Z."/>
            <person name="Huang Z."/>
            <person name="Bishop-Lilly K.A."/>
            <person name="Fang X."/>
            <person name="Wynne J.W."/>
            <person name="Xiong Z."/>
            <person name="Baker M.L."/>
            <person name="Zhao W."/>
            <person name="Tachedjian M."/>
            <person name="Zhu Y."/>
            <person name="Zhou P."/>
            <person name="Jiang X."/>
            <person name="Ng J."/>
            <person name="Yang L."/>
            <person name="Wu L."/>
            <person name="Xiao J."/>
            <person name="Feng Y."/>
            <person name="Chen Y."/>
            <person name="Sun X."/>
            <person name="Zhang Y."/>
            <person name="Marsh G.A."/>
            <person name="Crameri G."/>
            <person name="Broder C.C."/>
            <person name="Frey K.G."/>
            <person name="Wang L.F."/>
            <person name="Wang J."/>
        </authorList>
    </citation>
    <scope>NUCLEOTIDE SEQUENCE [LARGE SCALE GENOMIC DNA]</scope>
</reference>
<proteinExistence type="predicted"/>
<keyword evidence="3" id="KW-1185">Reference proteome</keyword>
<protein>
    <submittedName>
        <fullName evidence="2">CD27 antigen</fullName>
    </submittedName>
</protein>
<sequence length="182" mass="19883">MALCTQSMAQKEPATCMDITETSSGFVAPILKLQRPFEDPHFTRTEIPLTPPALKTLLVPVTQHSFMGMMPMEGGKILAQPAGHLIRNCTLTTNAECTCPKGWQCRDRECTECDPAPNPSPTPRPSPALGPRPQPTHLPHTKNKGSPAVPGEPYPCSCPREEEGATIPIQEDYRKPEPATYP</sequence>
<dbReference type="PANTHER" id="PTHR47496:SF1">
    <property type="entry name" value="CD27 ANTIGEN"/>
    <property type="match status" value="1"/>
</dbReference>
<dbReference type="InParanoid" id="L5KGF9"/>
<accession>L5KGF9</accession>
<feature type="compositionally biased region" description="Basic and acidic residues" evidence="1">
    <location>
        <begin position="171"/>
        <end position="182"/>
    </location>
</feature>
<dbReference type="SUPFAM" id="SSF57586">
    <property type="entry name" value="TNF receptor-like"/>
    <property type="match status" value="1"/>
</dbReference>
<dbReference type="FunCoup" id="L5KGF9">
    <property type="interactions" value="96"/>
</dbReference>
<name>L5KGF9_PTEAL</name>
<dbReference type="STRING" id="9402.L5KGF9"/>
<feature type="compositionally biased region" description="Pro residues" evidence="1">
    <location>
        <begin position="116"/>
        <end position="136"/>
    </location>
</feature>
<dbReference type="EMBL" id="KB030754">
    <property type="protein sequence ID" value="ELK10382.1"/>
    <property type="molecule type" value="Genomic_DNA"/>
</dbReference>
<dbReference type="PANTHER" id="PTHR47496">
    <property type="entry name" value="CD27"/>
    <property type="match status" value="1"/>
</dbReference>
<dbReference type="GO" id="GO:0009897">
    <property type="term" value="C:external side of plasma membrane"/>
    <property type="evidence" value="ECO:0007669"/>
    <property type="project" value="TreeGrafter"/>
</dbReference>
<dbReference type="AlphaFoldDB" id="L5KGF9"/>
<dbReference type="InterPro" id="IPR053126">
    <property type="entry name" value="CD27_receptor"/>
</dbReference>
<gene>
    <name evidence="2" type="ORF">PAL_GLEAN10015545</name>
</gene>
<dbReference type="GO" id="GO:0043066">
    <property type="term" value="P:negative regulation of apoptotic process"/>
    <property type="evidence" value="ECO:0007669"/>
    <property type="project" value="TreeGrafter"/>
</dbReference>
<organism evidence="2 3">
    <name type="scientific">Pteropus alecto</name>
    <name type="common">Black flying fox</name>
    <dbReference type="NCBI Taxonomy" id="9402"/>
    <lineage>
        <taxon>Eukaryota</taxon>
        <taxon>Metazoa</taxon>
        <taxon>Chordata</taxon>
        <taxon>Craniata</taxon>
        <taxon>Vertebrata</taxon>
        <taxon>Euteleostomi</taxon>
        <taxon>Mammalia</taxon>
        <taxon>Eutheria</taxon>
        <taxon>Laurasiatheria</taxon>
        <taxon>Chiroptera</taxon>
        <taxon>Yinpterochiroptera</taxon>
        <taxon>Pteropodoidea</taxon>
        <taxon>Pteropodidae</taxon>
        <taxon>Pteropodinae</taxon>
        <taxon>Pteropus</taxon>
    </lineage>
</organism>